<organism evidence="2 3">
    <name type="scientific">Flavobacterium luteum</name>
    <dbReference type="NCBI Taxonomy" id="2026654"/>
    <lineage>
        <taxon>Bacteria</taxon>
        <taxon>Pseudomonadati</taxon>
        <taxon>Bacteroidota</taxon>
        <taxon>Flavobacteriia</taxon>
        <taxon>Flavobacteriales</taxon>
        <taxon>Flavobacteriaceae</taxon>
        <taxon>Flavobacterium</taxon>
    </lineage>
</organism>
<feature type="signal peptide" evidence="1">
    <location>
        <begin position="1"/>
        <end position="21"/>
    </location>
</feature>
<keyword evidence="1" id="KW-0732">Signal</keyword>
<name>A0A7J5A979_9FLAO</name>
<sequence>MKKICLLYTCLFLLIFNSALLAQKISSEQVETFERPIWAGFYTNKTSEPINTKAFPFIKGMADLLKWSDLEPQIGVYDWSKLDEKIHSAVKGRYYYYFVLWTGPHSPEWIYDQDVPKVACKGGSSNAKAVFPYYLDKNYSNFFYNFIGKLAAHIASIPKADRDVFSFIQPAFGSTGDKQLYKGTPIMPEYKIKQYLEFCNAATVRFYVAFDRPELEHIKFLFNVDDEGATNELINSKNEQKLGEQL</sequence>
<protein>
    <recommendedName>
        <fullName evidence="4">Glycoside hydrolase family 42 N-terminal domain-containing protein</fullName>
    </recommendedName>
</protein>
<dbReference type="OrthoDB" id="9800974at2"/>
<keyword evidence="3" id="KW-1185">Reference proteome</keyword>
<dbReference type="Gene3D" id="3.20.20.80">
    <property type="entry name" value="Glycosidases"/>
    <property type="match status" value="1"/>
</dbReference>
<evidence type="ECO:0000313" key="2">
    <source>
        <dbReference type="EMBL" id="KAB1154023.1"/>
    </source>
</evidence>
<evidence type="ECO:0000313" key="3">
    <source>
        <dbReference type="Proteomes" id="UP000490922"/>
    </source>
</evidence>
<gene>
    <name evidence="2" type="ORF">F6464_13625</name>
</gene>
<feature type="chain" id="PRO_5029621059" description="Glycoside hydrolase family 42 N-terminal domain-containing protein" evidence="1">
    <location>
        <begin position="22"/>
        <end position="246"/>
    </location>
</feature>
<dbReference type="SUPFAM" id="SSF51445">
    <property type="entry name" value="(Trans)glycosidases"/>
    <property type="match status" value="1"/>
</dbReference>
<dbReference type="EMBL" id="WAEM01000011">
    <property type="protein sequence ID" value="KAB1154023.1"/>
    <property type="molecule type" value="Genomic_DNA"/>
</dbReference>
<evidence type="ECO:0008006" key="4">
    <source>
        <dbReference type="Google" id="ProtNLM"/>
    </source>
</evidence>
<reference evidence="2 3" key="1">
    <citation type="submission" date="2019-09" db="EMBL/GenBank/DDBJ databases">
        <title>Flavobacterium sp. nov., isolated from glacier ice.</title>
        <authorList>
            <person name="Liu Q."/>
        </authorList>
    </citation>
    <scope>NUCLEOTIDE SEQUENCE [LARGE SCALE GENOMIC DNA]</scope>
    <source>
        <strain evidence="2 3">NBRC 112527</strain>
    </source>
</reference>
<accession>A0A7J5A979</accession>
<proteinExistence type="predicted"/>
<dbReference type="Proteomes" id="UP000490922">
    <property type="component" value="Unassembled WGS sequence"/>
</dbReference>
<dbReference type="InterPro" id="IPR017853">
    <property type="entry name" value="GH"/>
</dbReference>
<dbReference type="RefSeq" id="WP_151108508.1">
    <property type="nucleotide sequence ID" value="NZ_WAEM01000011.1"/>
</dbReference>
<comment type="caution">
    <text evidence="2">The sequence shown here is derived from an EMBL/GenBank/DDBJ whole genome shotgun (WGS) entry which is preliminary data.</text>
</comment>
<evidence type="ECO:0000256" key="1">
    <source>
        <dbReference type="SAM" id="SignalP"/>
    </source>
</evidence>
<dbReference type="AlphaFoldDB" id="A0A7J5A979"/>